<dbReference type="InParanoid" id="A0A2J6SVH0"/>
<sequence>MSSYTVQPGDSMYAISQRLGVTLQALEAANPQVRPPAFQINVGDVLKIPGKGPGPTPSGGTYTVQPGDSMYIISQKLGITLQALEALNPQVKPPAFQINVGDVLKIPGNGPGPTPPGGTYTVQPGDSMWAISQRLGMSLQALEALNPQVRPPAFQINVGDVLQIS</sequence>
<dbReference type="RefSeq" id="XP_024731672.1">
    <property type="nucleotide sequence ID" value="XM_024883747.1"/>
</dbReference>
<organism evidence="2 3">
    <name type="scientific">Hyaloscypha bicolor E</name>
    <dbReference type="NCBI Taxonomy" id="1095630"/>
    <lineage>
        <taxon>Eukaryota</taxon>
        <taxon>Fungi</taxon>
        <taxon>Dikarya</taxon>
        <taxon>Ascomycota</taxon>
        <taxon>Pezizomycotina</taxon>
        <taxon>Leotiomycetes</taxon>
        <taxon>Helotiales</taxon>
        <taxon>Hyaloscyphaceae</taxon>
        <taxon>Hyaloscypha</taxon>
        <taxon>Hyaloscypha bicolor</taxon>
    </lineage>
</organism>
<dbReference type="PROSITE" id="PS51782">
    <property type="entry name" value="LYSM"/>
    <property type="match status" value="3"/>
</dbReference>
<dbReference type="Gene3D" id="3.10.350.10">
    <property type="entry name" value="LysM domain"/>
    <property type="match status" value="3"/>
</dbReference>
<dbReference type="InterPro" id="IPR036779">
    <property type="entry name" value="LysM_dom_sf"/>
</dbReference>
<dbReference type="InterPro" id="IPR018392">
    <property type="entry name" value="LysM"/>
</dbReference>
<gene>
    <name evidence="2" type="ORF">K444DRAFT_634464</name>
</gene>
<dbReference type="SMART" id="SM00257">
    <property type="entry name" value="LysM"/>
    <property type="match status" value="3"/>
</dbReference>
<feature type="domain" description="LysM" evidence="1">
    <location>
        <begin position="118"/>
        <end position="164"/>
    </location>
</feature>
<feature type="domain" description="LysM" evidence="1">
    <location>
        <begin position="2"/>
        <end position="48"/>
    </location>
</feature>
<evidence type="ECO:0000313" key="2">
    <source>
        <dbReference type="EMBL" id="PMD54768.1"/>
    </source>
</evidence>
<dbReference type="OrthoDB" id="2107166at2759"/>
<dbReference type="GeneID" id="36591824"/>
<dbReference type="Pfam" id="PF01476">
    <property type="entry name" value="LysM"/>
    <property type="match status" value="3"/>
</dbReference>
<evidence type="ECO:0000259" key="1">
    <source>
        <dbReference type="PROSITE" id="PS51782"/>
    </source>
</evidence>
<accession>A0A2J6SVH0</accession>
<keyword evidence="3" id="KW-1185">Reference proteome</keyword>
<protein>
    <submittedName>
        <fullName evidence="2">Carbohydrate-binding module family 50 protein</fullName>
    </submittedName>
</protein>
<dbReference type="Proteomes" id="UP000235371">
    <property type="component" value="Unassembled WGS sequence"/>
</dbReference>
<proteinExistence type="predicted"/>
<evidence type="ECO:0000313" key="3">
    <source>
        <dbReference type="Proteomes" id="UP000235371"/>
    </source>
</evidence>
<dbReference type="AlphaFoldDB" id="A0A2J6SVH0"/>
<name>A0A2J6SVH0_9HELO</name>
<reference evidence="2 3" key="1">
    <citation type="submission" date="2016-04" db="EMBL/GenBank/DDBJ databases">
        <title>A degradative enzymes factory behind the ericoid mycorrhizal symbiosis.</title>
        <authorList>
            <consortium name="DOE Joint Genome Institute"/>
            <person name="Martino E."/>
            <person name="Morin E."/>
            <person name="Grelet G."/>
            <person name="Kuo A."/>
            <person name="Kohler A."/>
            <person name="Daghino S."/>
            <person name="Barry K."/>
            <person name="Choi C."/>
            <person name="Cichocki N."/>
            <person name="Clum A."/>
            <person name="Copeland A."/>
            <person name="Hainaut M."/>
            <person name="Haridas S."/>
            <person name="Labutti K."/>
            <person name="Lindquist E."/>
            <person name="Lipzen A."/>
            <person name="Khouja H.-R."/>
            <person name="Murat C."/>
            <person name="Ohm R."/>
            <person name="Olson A."/>
            <person name="Spatafora J."/>
            <person name="Veneault-Fourrey C."/>
            <person name="Henrissat B."/>
            <person name="Grigoriev I."/>
            <person name="Martin F."/>
            <person name="Perotto S."/>
        </authorList>
    </citation>
    <scope>NUCLEOTIDE SEQUENCE [LARGE SCALE GENOMIC DNA]</scope>
    <source>
        <strain evidence="2 3">E</strain>
    </source>
</reference>
<dbReference type="SUPFAM" id="SSF54106">
    <property type="entry name" value="LysM domain"/>
    <property type="match status" value="3"/>
</dbReference>
<dbReference type="CDD" id="cd00118">
    <property type="entry name" value="LysM"/>
    <property type="match status" value="3"/>
</dbReference>
<dbReference type="STRING" id="1095630.A0A2J6SVH0"/>
<dbReference type="PANTHER" id="PTHR33734">
    <property type="entry name" value="LYSM DOMAIN-CONTAINING GPI-ANCHORED PROTEIN 2"/>
    <property type="match status" value="1"/>
</dbReference>
<dbReference type="PANTHER" id="PTHR33734:SF22">
    <property type="entry name" value="MEMBRANE-BOUND LYTIC MUREIN TRANSGLYCOSYLASE D"/>
    <property type="match status" value="1"/>
</dbReference>
<feature type="domain" description="LysM" evidence="1">
    <location>
        <begin position="60"/>
        <end position="106"/>
    </location>
</feature>
<dbReference type="EMBL" id="KZ613859">
    <property type="protein sequence ID" value="PMD54768.1"/>
    <property type="molecule type" value="Genomic_DNA"/>
</dbReference>